<accession>A0A2S7JZW6</accession>
<name>A0A2S7JZW6_9PROT</name>
<dbReference type="AlphaFoldDB" id="A0A2S7JZW6"/>
<comment type="caution">
    <text evidence="2">The sequence shown here is derived from an EMBL/GenBank/DDBJ whole genome shotgun (WGS) entry which is preliminary data.</text>
</comment>
<gene>
    <name evidence="2" type="ORF">CW354_19800</name>
</gene>
<sequence>MFLAIYAAADTLNARTVFRPAGFPCKTYTGPARPHANAAVLAGEDGGKAARFRENARVFMTNRQGGVKNRAGRERAVRRGLRNDTQLKSQSPNE</sequence>
<reference evidence="2 3" key="1">
    <citation type="submission" date="2017-12" db="EMBL/GenBank/DDBJ databases">
        <authorList>
            <person name="Hurst M.R.H."/>
        </authorList>
    </citation>
    <scope>NUCLEOTIDE SEQUENCE [LARGE SCALE GENOMIC DNA]</scope>
    <source>
        <strain evidence="2 3">SY-3-19</strain>
    </source>
</reference>
<dbReference type="Proteomes" id="UP000239504">
    <property type="component" value="Unassembled WGS sequence"/>
</dbReference>
<feature type="compositionally biased region" description="Polar residues" evidence="1">
    <location>
        <begin position="83"/>
        <end position="94"/>
    </location>
</feature>
<keyword evidence="3" id="KW-1185">Reference proteome</keyword>
<feature type="region of interest" description="Disordered" evidence="1">
    <location>
        <begin position="62"/>
        <end position="94"/>
    </location>
</feature>
<protein>
    <submittedName>
        <fullName evidence="2">Uncharacterized protein</fullName>
    </submittedName>
</protein>
<evidence type="ECO:0000256" key="1">
    <source>
        <dbReference type="SAM" id="MobiDB-lite"/>
    </source>
</evidence>
<evidence type="ECO:0000313" key="3">
    <source>
        <dbReference type="Proteomes" id="UP000239504"/>
    </source>
</evidence>
<dbReference type="EMBL" id="PJCH01000016">
    <property type="protein sequence ID" value="PQA85794.1"/>
    <property type="molecule type" value="Genomic_DNA"/>
</dbReference>
<proteinExistence type="predicted"/>
<evidence type="ECO:0000313" key="2">
    <source>
        <dbReference type="EMBL" id="PQA85794.1"/>
    </source>
</evidence>
<organism evidence="2 3">
    <name type="scientific">Hyphococcus luteus</name>
    <dbReference type="NCBI Taxonomy" id="2058213"/>
    <lineage>
        <taxon>Bacteria</taxon>
        <taxon>Pseudomonadati</taxon>
        <taxon>Pseudomonadota</taxon>
        <taxon>Alphaproteobacteria</taxon>
        <taxon>Parvularculales</taxon>
        <taxon>Parvularculaceae</taxon>
        <taxon>Hyphococcus</taxon>
    </lineage>
</organism>